<organism evidence="3 4">
    <name type="scientific">Aspergillus leporis</name>
    <dbReference type="NCBI Taxonomy" id="41062"/>
    <lineage>
        <taxon>Eukaryota</taxon>
        <taxon>Fungi</taxon>
        <taxon>Dikarya</taxon>
        <taxon>Ascomycota</taxon>
        <taxon>Pezizomycotina</taxon>
        <taxon>Eurotiomycetes</taxon>
        <taxon>Eurotiomycetidae</taxon>
        <taxon>Eurotiales</taxon>
        <taxon>Aspergillaceae</taxon>
        <taxon>Aspergillus</taxon>
        <taxon>Aspergillus subgen. Circumdati</taxon>
    </lineage>
</organism>
<evidence type="ECO:0000256" key="1">
    <source>
        <dbReference type="SAM" id="MobiDB-lite"/>
    </source>
</evidence>
<accession>A0A5N5X1E1</accession>
<evidence type="ECO:0000313" key="3">
    <source>
        <dbReference type="EMBL" id="KAB8073294.1"/>
    </source>
</evidence>
<keyword evidence="2" id="KW-0812">Transmembrane</keyword>
<reference evidence="3 4" key="1">
    <citation type="submission" date="2019-04" db="EMBL/GenBank/DDBJ databases">
        <title>Friends and foes A comparative genomics study of 23 Aspergillus species from section Flavi.</title>
        <authorList>
            <consortium name="DOE Joint Genome Institute"/>
            <person name="Kjaerbolling I."/>
            <person name="Vesth T."/>
            <person name="Frisvad J.C."/>
            <person name="Nybo J.L."/>
            <person name="Theobald S."/>
            <person name="Kildgaard S."/>
            <person name="Isbrandt T."/>
            <person name="Kuo A."/>
            <person name="Sato A."/>
            <person name="Lyhne E.K."/>
            <person name="Kogle M.E."/>
            <person name="Wiebenga A."/>
            <person name="Kun R.S."/>
            <person name="Lubbers R.J."/>
            <person name="Makela M.R."/>
            <person name="Barry K."/>
            <person name="Chovatia M."/>
            <person name="Clum A."/>
            <person name="Daum C."/>
            <person name="Haridas S."/>
            <person name="He G."/>
            <person name="LaButti K."/>
            <person name="Lipzen A."/>
            <person name="Mondo S."/>
            <person name="Riley R."/>
            <person name="Salamov A."/>
            <person name="Simmons B.A."/>
            <person name="Magnuson J.K."/>
            <person name="Henrissat B."/>
            <person name="Mortensen U.H."/>
            <person name="Larsen T.O."/>
            <person name="Devries R.P."/>
            <person name="Grigoriev I.V."/>
            <person name="Machida M."/>
            <person name="Baker S.E."/>
            <person name="Andersen M.R."/>
        </authorList>
    </citation>
    <scope>NUCLEOTIDE SEQUENCE [LARGE SCALE GENOMIC DNA]</scope>
    <source>
        <strain evidence="3 4">CBS 151.66</strain>
    </source>
</reference>
<dbReference type="Pfam" id="PF16015">
    <property type="entry name" value="Promethin"/>
    <property type="match status" value="1"/>
</dbReference>
<name>A0A5N5X1E1_9EURO</name>
<evidence type="ECO:0000256" key="2">
    <source>
        <dbReference type="SAM" id="Phobius"/>
    </source>
</evidence>
<feature type="transmembrane region" description="Helical" evidence="2">
    <location>
        <begin position="129"/>
        <end position="162"/>
    </location>
</feature>
<keyword evidence="2" id="KW-0472">Membrane</keyword>
<feature type="region of interest" description="Disordered" evidence="1">
    <location>
        <begin position="213"/>
        <end position="232"/>
    </location>
</feature>
<gene>
    <name evidence="3" type="ORF">BDV29DRAFT_175643</name>
</gene>
<dbReference type="AlphaFoldDB" id="A0A5N5X1E1"/>
<evidence type="ECO:0000313" key="4">
    <source>
        <dbReference type="Proteomes" id="UP000326565"/>
    </source>
</evidence>
<protein>
    <submittedName>
        <fullName evidence="3">Uncharacterized protein</fullName>
    </submittedName>
</protein>
<feature type="transmembrane region" description="Helical" evidence="2">
    <location>
        <begin position="168"/>
        <end position="190"/>
    </location>
</feature>
<proteinExistence type="predicted"/>
<keyword evidence="4" id="KW-1185">Reference proteome</keyword>
<dbReference type="Proteomes" id="UP000326565">
    <property type="component" value="Unassembled WGS sequence"/>
</dbReference>
<sequence length="232" mass="24720">MSLKNVPGGLDGGVLDKDIAGSLPAGGILPSAQQHAEDVSATATDLAGSGIPGGFPGDEAAINSKDQGSPPSQSLLALLTDLVKSMIPTALDTFESGLQWFICWLFPPPRQAAVFEAALSRPMVTSFLICQLICCGLPLLVFLAGTFLFAAVAVLLWAILAFLILGPIILVASMAGVSLWGWGLVVYALVKWADKLFLGGMIHRFWFSQARQERDDLQHSQEGKPDKDRKSE</sequence>
<keyword evidence="2" id="KW-1133">Transmembrane helix</keyword>
<dbReference type="OrthoDB" id="4223899at2759"/>
<dbReference type="EMBL" id="ML732229">
    <property type="protein sequence ID" value="KAB8073294.1"/>
    <property type="molecule type" value="Genomic_DNA"/>
</dbReference>